<dbReference type="Pfam" id="PF16363">
    <property type="entry name" value="GDP_Man_Dehyd"/>
    <property type="match status" value="1"/>
</dbReference>
<keyword evidence="4 5" id="KW-0456">Lyase</keyword>
<comment type="caution">
    <text evidence="5">Lacks conserved residue(s) required for the propagation of feature annotation.</text>
</comment>
<evidence type="ECO:0000259" key="6">
    <source>
        <dbReference type="Pfam" id="PF16363"/>
    </source>
</evidence>
<evidence type="ECO:0000256" key="5">
    <source>
        <dbReference type="HAMAP-Rule" id="MF_00955"/>
    </source>
</evidence>
<dbReference type="CDD" id="cd05260">
    <property type="entry name" value="GDP_MD_SDR_e"/>
    <property type="match status" value="1"/>
</dbReference>
<dbReference type="EC" id="4.2.1.47" evidence="3 5"/>
<dbReference type="HAMAP" id="MF_00955">
    <property type="entry name" value="GDP_Man_dehydratase"/>
    <property type="match status" value="1"/>
</dbReference>
<feature type="domain" description="NAD(P)-binding" evidence="6">
    <location>
        <begin position="5"/>
        <end position="339"/>
    </location>
</feature>
<evidence type="ECO:0000313" key="8">
    <source>
        <dbReference type="Proteomes" id="UP000075321"/>
    </source>
</evidence>
<dbReference type="PATRIC" id="fig|1008153.3.peg.736"/>
<proteinExistence type="inferred from homology"/>
<evidence type="ECO:0000256" key="3">
    <source>
        <dbReference type="ARBA" id="ARBA00011989"/>
    </source>
</evidence>
<dbReference type="RefSeq" id="WP_066379668.1">
    <property type="nucleotide sequence ID" value="NZ_LTAZ01000002.1"/>
</dbReference>
<comment type="function">
    <text evidence="5">Catalyzes the conversion of GDP-D-mannose to GDP-4-dehydro-6-deoxy-D-mannose.</text>
</comment>
<organism evidence="7 8">
    <name type="scientific">Halalkalicoccus paucihalophilus</name>
    <dbReference type="NCBI Taxonomy" id="1008153"/>
    <lineage>
        <taxon>Archaea</taxon>
        <taxon>Methanobacteriati</taxon>
        <taxon>Methanobacteriota</taxon>
        <taxon>Stenosarchaea group</taxon>
        <taxon>Halobacteria</taxon>
        <taxon>Halobacteriales</taxon>
        <taxon>Halococcaceae</taxon>
        <taxon>Halalkalicoccus</taxon>
    </lineage>
</organism>
<dbReference type="InterPro" id="IPR006368">
    <property type="entry name" value="GDP_Man_deHydtase"/>
</dbReference>
<comment type="cofactor">
    <cofactor evidence="1 5">
        <name>NADP(+)</name>
        <dbReference type="ChEBI" id="CHEBI:58349"/>
    </cofactor>
</comment>
<dbReference type="GO" id="GO:0042351">
    <property type="term" value="P:'de novo' GDP-L-fucose biosynthetic process"/>
    <property type="evidence" value="ECO:0007669"/>
    <property type="project" value="TreeGrafter"/>
</dbReference>
<dbReference type="AlphaFoldDB" id="A0A151AHY7"/>
<protein>
    <recommendedName>
        <fullName evidence="3 5">GDP-mannose 4,6-dehydratase</fullName>
        <ecNumber evidence="3 5">4.2.1.47</ecNumber>
    </recommendedName>
    <alternativeName>
        <fullName evidence="5">GDP-D-mannose dehydratase</fullName>
    </alternativeName>
</protein>
<keyword evidence="5" id="KW-0521">NADP</keyword>
<comment type="similarity">
    <text evidence="2 5">Belongs to the NAD(P)-dependent epimerase/dehydratase family. GDP-mannose 4,6-dehydratase subfamily.</text>
</comment>
<dbReference type="GO" id="GO:0070401">
    <property type="term" value="F:NADP+ binding"/>
    <property type="evidence" value="ECO:0007669"/>
    <property type="project" value="UniProtKB-UniRule"/>
</dbReference>
<evidence type="ECO:0000256" key="1">
    <source>
        <dbReference type="ARBA" id="ARBA00001937"/>
    </source>
</evidence>
<dbReference type="EMBL" id="LTAZ01000002">
    <property type="protein sequence ID" value="KYH27279.1"/>
    <property type="molecule type" value="Genomic_DNA"/>
</dbReference>
<dbReference type="Gene3D" id="3.40.50.720">
    <property type="entry name" value="NAD(P)-binding Rossmann-like Domain"/>
    <property type="match status" value="1"/>
</dbReference>
<dbReference type="FunFam" id="3.40.50.720:FF:000924">
    <property type="entry name" value="GDP-mannose 4,6 dehydratase"/>
    <property type="match status" value="1"/>
</dbReference>
<dbReference type="Gene3D" id="3.90.25.10">
    <property type="entry name" value="UDP-galactose 4-epimerase, domain 1"/>
    <property type="match status" value="1"/>
</dbReference>
<dbReference type="PANTHER" id="PTHR43715:SF1">
    <property type="entry name" value="GDP-MANNOSE 4,6 DEHYDRATASE"/>
    <property type="match status" value="1"/>
</dbReference>
<dbReference type="PANTHER" id="PTHR43715">
    <property type="entry name" value="GDP-MANNOSE 4,6-DEHYDRATASE"/>
    <property type="match status" value="1"/>
</dbReference>
<dbReference type="Proteomes" id="UP000075321">
    <property type="component" value="Unassembled WGS sequence"/>
</dbReference>
<reference evidence="7 8" key="1">
    <citation type="submission" date="2016-02" db="EMBL/GenBank/DDBJ databases">
        <title>Genome sequence of Halalkalicoccus paucihalophilus DSM 24557.</title>
        <authorList>
            <person name="Poehlein A."/>
            <person name="Daniel R."/>
        </authorList>
    </citation>
    <scope>NUCLEOTIDE SEQUENCE [LARGE SCALE GENOMIC DNA]</scope>
    <source>
        <strain evidence="7 8">DSM 24557</strain>
    </source>
</reference>
<accession>A0A151AHY7</accession>
<keyword evidence="8" id="KW-1185">Reference proteome</keyword>
<gene>
    <name evidence="7" type="primary">gmd_1</name>
    <name evidence="5" type="synonym">gmd</name>
    <name evidence="7" type="ORF">HAPAU_07330</name>
</gene>
<dbReference type="NCBIfam" id="TIGR01472">
    <property type="entry name" value="gmd"/>
    <property type="match status" value="1"/>
</dbReference>
<evidence type="ECO:0000313" key="7">
    <source>
        <dbReference type="EMBL" id="KYH27279.1"/>
    </source>
</evidence>
<evidence type="ECO:0000256" key="4">
    <source>
        <dbReference type="ARBA" id="ARBA00023239"/>
    </source>
</evidence>
<comment type="catalytic activity">
    <reaction evidence="5">
        <text>GDP-alpha-D-mannose = GDP-4-dehydro-alpha-D-rhamnose + H2O</text>
        <dbReference type="Rhea" id="RHEA:23820"/>
        <dbReference type="ChEBI" id="CHEBI:15377"/>
        <dbReference type="ChEBI" id="CHEBI:57527"/>
        <dbReference type="ChEBI" id="CHEBI:57964"/>
        <dbReference type="EC" id="4.2.1.47"/>
    </reaction>
</comment>
<sequence length="359" mass="40465">MKGALITGITGQDGSYLAELLLEKGYDVHGIVRWNTTNGSWGAHTSRRIEEIKARADRQGQPLEFHYGDLTDGSSIRRVIREVEPDEIYNLGAQSHVAVSYDQPDYTAEVNALGTLRVLEAIRETGVDARFYQASTSELFGNATETPQDESTRFDPESPYASAKLYAHHITKNYRDAYDIFACNGILFNHESPRRVKAAVTRKISRTVARIDAGMEDRLYLGNLDAQRDWGYAPEYVEAMWMILNHETPEDLVIATGETHTVREFATIAFATLGYDIEWEGKGVKERGIDASSGETLVEVTEEFFRPTDVHLLKGDASRAKREIGWEPRTTFEGLVEIMVEADREALDVERSERPPIER</sequence>
<comment type="caution">
    <text evidence="7">The sequence shown here is derived from an EMBL/GenBank/DDBJ whole genome shotgun (WGS) entry which is preliminary data.</text>
</comment>
<name>A0A151AHY7_9EURY</name>
<evidence type="ECO:0000256" key="2">
    <source>
        <dbReference type="ARBA" id="ARBA00009263"/>
    </source>
</evidence>
<dbReference type="OrthoDB" id="4907at2157"/>
<dbReference type="InterPro" id="IPR016040">
    <property type="entry name" value="NAD(P)-bd_dom"/>
</dbReference>
<dbReference type="GO" id="GO:0008446">
    <property type="term" value="F:GDP-mannose 4,6-dehydratase activity"/>
    <property type="evidence" value="ECO:0007669"/>
    <property type="project" value="UniProtKB-UniRule"/>
</dbReference>
<dbReference type="SUPFAM" id="SSF51735">
    <property type="entry name" value="NAD(P)-binding Rossmann-fold domains"/>
    <property type="match status" value="1"/>
</dbReference>
<dbReference type="InterPro" id="IPR036291">
    <property type="entry name" value="NAD(P)-bd_dom_sf"/>
</dbReference>